<sequence>MGRGVAGAGHPRRSSRPIAVSGVKARLGQVTTAQHTEATDASPELREEYAGLVEEVARHQVAYHQKDAPLISDAEYDQLIHRLRKIEAEHPELASADSPTQQVGGTPSEAFSPVEHLRRMYSLEDLFSSSELRTWYDRAVASLEKQRPGEKPRWLVELKIDGLAISLLYRHGELVRAATRGDGTTGEDVTHNVRTIKDIPHHLVGDHHPEELEVRGEIFMPSEAFNTFNQTLIDSGKPPLANPRNAAAGSIRQKDPAKTAQRPLSMFVHGIGARSGLEPTSQHQTYETLEAWGLPVSPYTAIVESFEEIQQYLDTYEQKRHDLIHEIDGVVIKVDDFAQQRSLGHTSRVPRWAAAYKYAPEEVTTRLLDIREHVGRTGRVTPYAVLRKAKVAGSEVQRATLHNQDVVKAKGVLIGDDVMIRKAGDVIPEVLGPVLPTREGRENELREYVFPERCPACGTVLAPGKEGDVDYRCPNAESCPAQLSERVVHIGSRGALDIEALGYEAGLALTNPDMRRPIDADHIDQEALETSGASVAWGAEGPTDQTPVLRSEAGLFDLTADDVKDVYVWREVRKGGESTGKWAPSLYFWTKPQWDRNGELKKPSEPTANTVQLFEELQKAKEQPLWRVLVALSIRHVGPTASRALSSAYGSMEKIRAADEEELAGIDGVGPVIAASIREWFSVDWHCRLVDQWAAAGVRMEDEVDENTPRTLEGLTVVVTGSLEEYSRDESKEAIITRGGRAAGSVSNKTDFVVAGANAGSKLAKAEQLGVPVLDEEQFIELLNKGPEQWKRADD</sequence>
<keyword evidence="9 13" id="KW-0520">NAD</keyword>
<comment type="caution">
    <text evidence="16">The sequence shown here is derived from an EMBL/GenBank/DDBJ whole genome shotgun (WGS) entry which is preliminary data.</text>
</comment>
<evidence type="ECO:0000256" key="10">
    <source>
        <dbReference type="ARBA" id="ARBA00023204"/>
    </source>
</evidence>
<evidence type="ECO:0000256" key="11">
    <source>
        <dbReference type="ARBA" id="ARBA00034005"/>
    </source>
</evidence>
<dbReference type="SUPFAM" id="SSF50249">
    <property type="entry name" value="Nucleic acid-binding proteins"/>
    <property type="match status" value="1"/>
</dbReference>
<keyword evidence="8 13" id="KW-0460">Magnesium</keyword>
<feature type="binding site" evidence="13">
    <location>
        <position position="357"/>
    </location>
    <ligand>
        <name>NAD(+)</name>
        <dbReference type="ChEBI" id="CHEBI:57540"/>
    </ligand>
</feature>
<evidence type="ECO:0000256" key="3">
    <source>
        <dbReference type="ARBA" id="ARBA00022598"/>
    </source>
</evidence>
<dbReference type="Pfam" id="PF03120">
    <property type="entry name" value="OB_DNA_ligase"/>
    <property type="match status" value="1"/>
</dbReference>
<dbReference type="PANTHER" id="PTHR23389">
    <property type="entry name" value="CHROMOSOME TRANSMISSION FIDELITY FACTOR 18"/>
    <property type="match status" value="1"/>
</dbReference>
<reference evidence="16 17" key="1">
    <citation type="submission" date="2019-05" db="EMBL/GenBank/DDBJ databases">
        <title>Nesterenkonia sp. GY074 isolated from the Southern Atlantic Ocean.</title>
        <authorList>
            <person name="Zhang G."/>
        </authorList>
    </citation>
    <scope>NUCLEOTIDE SEQUENCE [LARGE SCALE GENOMIC DNA]</scope>
    <source>
        <strain evidence="16 17">GY074</strain>
    </source>
</reference>
<evidence type="ECO:0000256" key="5">
    <source>
        <dbReference type="ARBA" id="ARBA00022723"/>
    </source>
</evidence>
<evidence type="ECO:0000256" key="2">
    <source>
        <dbReference type="ARBA" id="ARBA00013308"/>
    </source>
</evidence>
<name>A0A5R9B8I3_9MICC</name>
<dbReference type="FunFam" id="1.10.150.20:FF:000006">
    <property type="entry name" value="DNA ligase"/>
    <property type="match status" value="1"/>
</dbReference>
<keyword evidence="5 13" id="KW-0479">Metal-binding</keyword>
<dbReference type="InterPro" id="IPR004150">
    <property type="entry name" value="NAD_DNA_ligase_OB"/>
</dbReference>
<accession>A0A5R9B8I3</accession>
<keyword evidence="3 13" id="KW-0436">Ligase</keyword>
<dbReference type="SUPFAM" id="SSF56091">
    <property type="entry name" value="DNA ligase/mRNA capping enzyme, catalytic domain"/>
    <property type="match status" value="1"/>
</dbReference>
<dbReference type="InterPro" id="IPR036420">
    <property type="entry name" value="BRCT_dom_sf"/>
</dbReference>
<proteinExistence type="inferred from homology"/>
<dbReference type="Pfam" id="PF12826">
    <property type="entry name" value="HHH_2"/>
    <property type="match status" value="1"/>
</dbReference>
<dbReference type="NCBIfam" id="NF005932">
    <property type="entry name" value="PRK07956.1"/>
    <property type="match status" value="1"/>
</dbReference>
<dbReference type="EC" id="6.5.1.2" evidence="1 13"/>
<dbReference type="OrthoDB" id="9759736at2"/>
<dbReference type="Gene3D" id="3.30.470.30">
    <property type="entry name" value="DNA ligase/mRNA capping enzyme"/>
    <property type="match status" value="1"/>
</dbReference>
<keyword evidence="17" id="KW-1185">Reference proteome</keyword>
<dbReference type="InterPro" id="IPR018239">
    <property type="entry name" value="DNA_ligase_AS"/>
</dbReference>
<gene>
    <name evidence="13 16" type="primary">ligA</name>
    <name evidence="16" type="ORF">FEF26_12065</name>
</gene>
<dbReference type="PROSITE" id="PS50172">
    <property type="entry name" value="BRCT"/>
    <property type="match status" value="1"/>
</dbReference>
<dbReference type="InterPro" id="IPR010994">
    <property type="entry name" value="RuvA_2-like"/>
</dbReference>
<keyword evidence="6 13" id="KW-0227">DNA damage</keyword>
<dbReference type="SMART" id="SM00292">
    <property type="entry name" value="BRCT"/>
    <property type="match status" value="1"/>
</dbReference>
<dbReference type="HAMAP" id="MF_01588">
    <property type="entry name" value="DNA_ligase_A"/>
    <property type="match status" value="1"/>
</dbReference>
<feature type="binding site" evidence="13">
    <location>
        <position position="457"/>
    </location>
    <ligand>
        <name>Zn(2+)</name>
        <dbReference type="ChEBI" id="CHEBI:29105"/>
    </ligand>
</feature>
<evidence type="ECO:0000259" key="15">
    <source>
        <dbReference type="PROSITE" id="PS50172"/>
    </source>
</evidence>
<evidence type="ECO:0000256" key="14">
    <source>
        <dbReference type="SAM" id="MobiDB-lite"/>
    </source>
</evidence>
<dbReference type="InterPro" id="IPR012340">
    <property type="entry name" value="NA-bd_OB-fold"/>
</dbReference>
<dbReference type="FunFam" id="2.40.50.140:FF:000012">
    <property type="entry name" value="DNA ligase"/>
    <property type="match status" value="1"/>
</dbReference>
<dbReference type="Pfam" id="PF03119">
    <property type="entry name" value="DNA_ligase_ZBD"/>
    <property type="match status" value="1"/>
</dbReference>
<dbReference type="GO" id="GO:0046872">
    <property type="term" value="F:metal ion binding"/>
    <property type="evidence" value="ECO:0007669"/>
    <property type="project" value="UniProtKB-KW"/>
</dbReference>
<dbReference type="Gene3D" id="3.40.50.10190">
    <property type="entry name" value="BRCT domain"/>
    <property type="match status" value="1"/>
</dbReference>
<dbReference type="PIRSF" id="PIRSF001604">
    <property type="entry name" value="LigA"/>
    <property type="match status" value="1"/>
</dbReference>
<comment type="function">
    <text evidence="13">DNA ligase that catalyzes the formation of phosphodiester linkages between 5'-phosphoryl and 3'-hydroxyl groups in double-stranded DNA using NAD as a coenzyme and as the energy source for the reaction. It is essential for DNA replication and repair of damaged DNA.</text>
</comment>
<feature type="active site" description="N6-AMP-lysine intermediate" evidence="13">
    <location>
        <position position="159"/>
    </location>
</feature>
<feature type="region of interest" description="Disordered" evidence="14">
    <location>
        <begin position="1"/>
        <end position="22"/>
    </location>
</feature>
<feature type="binding site" evidence="13">
    <location>
        <position position="180"/>
    </location>
    <ligand>
        <name>NAD(+)</name>
        <dbReference type="ChEBI" id="CHEBI:57540"/>
    </ligand>
</feature>
<dbReference type="Pfam" id="PF01653">
    <property type="entry name" value="DNA_ligase_aden"/>
    <property type="match status" value="1"/>
</dbReference>
<dbReference type="InterPro" id="IPR001357">
    <property type="entry name" value="BRCT_dom"/>
</dbReference>
<dbReference type="InterPro" id="IPR001679">
    <property type="entry name" value="DNA_ligase"/>
</dbReference>
<keyword evidence="10 13" id="KW-0234">DNA repair</keyword>
<dbReference type="GO" id="GO:0006260">
    <property type="term" value="P:DNA replication"/>
    <property type="evidence" value="ECO:0007669"/>
    <property type="project" value="UniProtKB-KW"/>
</dbReference>
<dbReference type="EMBL" id="VAVZ01000035">
    <property type="protein sequence ID" value="TLP94415.1"/>
    <property type="molecule type" value="Genomic_DNA"/>
</dbReference>
<evidence type="ECO:0000256" key="8">
    <source>
        <dbReference type="ARBA" id="ARBA00022842"/>
    </source>
</evidence>
<dbReference type="CDD" id="cd00114">
    <property type="entry name" value="LIGANc"/>
    <property type="match status" value="1"/>
</dbReference>
<keyword evidence="4 13" id="KW-0235">DNA replication</keyword>
<evidence type="ECO:0000313" key="17">
    <source>
        <dbReference type="Proteomes" id="UP000310458"/>
    </source>
</evidence>
<feature type="binding site" evidence="13">
    <location>
        <position position="333"/>
    </location>
    <ligand>
        <name>NAD(+)</name>
        <dbReference type="ChEBI" id="CHEBI:57540"/>
    </ligand>
</feature>
<organism evidence="16 17">
    <name type="scientific">Nesterenkonia salmonea</name>
    <dbReference type="NCBI Taxonomy" id="1804987"/>
    <lineage>
        <taxon>Bacteria</taxon>
        <taxon>Bacillati</taxon>
        <taxon>Actinomycetota</taxon>
        <taxon>Actinomycetes</taxon>
        <taxon>Micrococcales</taxon>
        <taxon>Micrococcaceae</taxon>
        <taxon>Nesterenkonia</taxon>
    </lineage>
</organism>
<dbReference type="AlphaFoldDB" id="A0A5R9B8I3"/>
<dbReference type="Gene3D" id="6.20.10.30">
    <property type="match status" value="1"/>
</dbReference>
<dbReference type="InterPro" id="IPR013839">
    <property type="entry name" value="DNAligase_adenylation"/>
</dbReference>
<dbReference type="GO" id="GO:0006281">
    <property type="term" value="P:DNA repair"/>
    <property type="evidence" value="ECO:0007669"/>
    <property type="project" value="UniProtKB-KW"/>
</dbReference>
<evidence type="ECO:0000256" key="7">
    <source>
        <dbReference type="ARBA" id="ARBA00022833"/>
    </source>
</evidence>
<feature type="binding site" evidence="13">
    <location>
        <position position="473"/>
    </location>
    <ligand>
        <name>Zn(2+)</name>
        <dbReference type="ChEBI" id="CHEBI:29105"/>
    </ligand>
</feature>
<dbReference type="InterPro" id="IPR004149">
    <property type="entry name" value="Znf_DNAligase_C4"/>
</dbReference>
<comment type="catalytic activity">
    <reaction evidence="11 13">
        <text>NAD(+) + (deoxyribonucleotide)n-3'-hydroxyl + 5'-phospho-(deoxyribonucleotide)m = (deoxyribonucleotide)n+m + AMP + beta-nicotinamide D-nucleotide.</text>
        <dbReference type="EC" id="6.5.1.2"/>
    </reaction>
</comment>
<feature type="binding site" evidence="13">
    <location>
        <position position="454"/>
    </location>
    <ligand>
        <name>Zn(2+)</name>
        <dbReference type="ChEBI" id="CHEBI:29105"/>
    </ligand>
</feature>
<feature type="domain" description="BRCT" evidence="15">
    <location>
        <begin position="707"/>
        <end position="786"/>
    </location>
</feature>
<evidence type="ECO:0000256" key="1">
    <source>
        <dbReference type="ARBA" id="ARBA00012722"/>
    </source>
</evidence>
<dbReference type="GO" id="GO:0003911">
    <property type="term" value="F:DNA ligase (NAD+) activity"/>
    <property type="evidence" value="ECO:0007669"/>
    <property type="project" value="UniProtKB-UniRule"/>
</dbReference>
<dbReference type="InterPro" id="IPR013840">
    <property type="entry name" value="DNAligase_N"/>
</dbReference>
<feature type="binding site" evidence="13">
    <location>
        <position position="479"/>
    </location>
    <ligand>
        <name>Zn(2+)</name>
        <dbReference type="ChEBI" id="CHEBI:29105"/>
    </ligand>
</feature>
<evidence type="ECO:0000256" key="6">
    <source>
        <dbReference type="ARBA" id="ARBA00022763"/>
    </source>
</evidence>
<dbReference type="FunFam" id="3.30.470.30:FF:000001">
    <property type="entry name" value="DNA ligase"/>
    <property type="match status" value="1"/>
</dbReference>
<dbReference type="SMART" id="SM00532">
    <property type="entry name" value="LIGANc"/>
    <property type="match status" value="1"/>
</dbReference>
<dbReference type="RefSeq" id="WP_138253791.1">
    <property type="nucleotide sequence ID" value="NZ_VAVZ01000035.1"/>
</dbReference>
<dbReference type="CDD" id="cd17748">
    <property type="entry name" value="BRCT_DNA_ligase_like"/>
    <property type="match status" value="1"/>
</dbReference>
<dbReference type="Gene3D" id="1.10.150.20">
    <property type="entry name" value="5' to 3' exonuclease, C-terminal subdomain"/>
    <property type="match status" value="2"/>
</dbReference>
<dbReference type="Pfam" id="PF00533">
    <property type="entry name" value="BRCT"/>
    <property type="match status" value="1"/>
</dbReference>
<keyword evidence="7 13" id="KW-0862">Zinc</keyword>
<comment type="similarity">
    <text evidence="12 13">Belongs to the NAD-dependent DNA ligase family. LigA subfamily.</text>
</comment>
<evidence type="ECO:0000256" key="12">
    <source>
        <dbReference type="ARBA" id="ARBA00060881"/>
    </source>
</evidence>
<feature type="binding site" evidence="13">
    <location>
        <begin position="73"/>
        <end position="77"/>
    </location>
    <ligand>
        <name>NAD(+)</name>
        <dbReference type="ChEBI" id="CHEBI:57540"/>
    </ligand>
</feature>
<dbReference type="PROSITE" id="PS01055">
    <property type="entry name" value="DNA_LIGASE_N1"/>
    <property type="match status" value="1"/>
</dbReference>
<evidence type="ECO:0000256" key="4">
    <source>
        <dbReference type="ARBA" id="ARBA00022705"/>
    </source>
</evidence>
<dbReference type="PANTHER" id="PTHR23389:SF9">
    <property type="entry name" value="DNA LIGASE"/>
    <property type="match status" value="1"/>
</dbReference>
<protein>
    <recommendedName>
        <fullName evidence="2 13">DNA ligase</fullName>
        <ecNumber evidence="1 13">6.5.1.2</ecNumber>
    </recommendedName>
    <alternativeName>
        <fullName evidence="13">Polydeoxyribonucleotide synthase [NAD(+)]</fullName>
    </alternativeName>
</protein>
<evidence type="ECO:0000313" key="16">
    <source>
        <dbReference type="EMBL" id="TLP94415.1"/>
    </source>
</evidence>
<comment type="cofactor">
    <cofactor evidence="13">
        <name>Mg(2+)</name>
        <dbReference type="ChEBI" id="CHEBI:18420"/>
    </cofactor>
    <cofactor evidence="13">
        <name>Mn(2+)</name>
        <dbReference type="ChEBI" id="CHEBI:29035"/>
    </cofactor>
</comment>
<feature type="binding site" evidence="13">
    <location>
        <position position="157"/>
    </location>
    <ligand>
        <name>NAD(+)</name>
        <dbReference type="ChEBI" id="CHEBI:57540"/>
    </ligand>
</feature>
<dbReference type="InterPro" id="IPR041663">
    <property type="entry name" value="DisA/LigA_HHH"/>
</dbReference>
<dbReference type="FunFam" id="3.40.50.10190:FF:000054">
    <property type="entry name" value="DNA ligase"/>
    <property type="match status" value="1"/>
</dbReference>
<dbReference type="SUPFAM" id="SSF47781">
    <property type="entry name" value="RuvA domain 2-like"/>
    <property type="match status" value="1"/>
</dbReference>
<evidence type="ECO:0000256" key="9">
    <source>
        <dbReference type="ARBA" id="ARBA00023027"/>
    </source>
</evidence>
<dbReference type="Gene3D" id="1.10.287.610">
    <property type="entry name" value="Helix hairpin bin"/>
    <property type="match status" value="1"/>
</dbReference>
<feature type="binding site" evidence="13">
    <location>
        <position position="217"/>
    </location>
    <ligand>
        <name>NAD(+)</name>
        <dbReference type="ChEBI" id="CHEBI:57540"/>
    </ligand>
</feature>
<feature type="binding site" evidence="13">
    <location>
        <begin position="122"/>
        <end position="123"/>
    </location>
    <ligand>
        <name>NAD(+)</name>
        <dbReference type="ChEBI" id="CHEBI:57540"/>
    </ligand>
</feature>
<dbReference type="Proteomes" id="UP000310458">
    <property type="component" value="Unassembled WGS sequence"/>
</dbReference>
<dbReference type="SUPFAM" id="SSF52113">
    <property type="entry name" value="BRCT domain"/>
    <property type="match status" value="1"/>
</dbReference>
<dbReference type="Gene3D" id="2.40.50.140">
    <property type="entry name" value="Nucleic acid-binding proteins"/>
    <property type="match status" value="1"/>
</dbReference>
<dbReference type="GO" id="GO:0005829">
    <property type="term" value="C:cytosol"/>
    <property type="evidence" value="ECO:0007669"/>
    <property type="project" value="TreeGrafter"/>
</dbReference>
<evidence type="ECO:0000256" key="13">
    <source>
        <dbReference type="HAMAP-Rule" id="MF_01588"/>
    </source>
</evidence>
<dbReference type="NCBIfam" id="TIGR00575">
    <property type="entry name" value="dnlj"/>
    <property type="match status" value="1"/>
</dbReference>
<keyword evidence="13" id="KW-0464">Manganese</keyword>